<evidence type="ECO:0000313" key="13">
    <source>
        <dbReference type="Proteomes" id="UP000515156"/>
    </source>
</evidence>
<dbReference type="GeneID" id="115473772"/>
<dbReference type="FunFam" id="3.40.50.2000:FF:000066">
    <property type="entry name" value="UDP-glucuronosyltransferase 1-1"/>
    <property type="match status" value="1"/>
</dbReference>
<dbReference type="EC" id="2.4.1.17" evidence="12"/>
<name>A0A6P7YNF1_9AMPH</name>
<dbReference type="SUPFAM" id="SSF53756">
    <property type="entry name" value="UDP-Glycosyltransferase/glycogen phosphorylase"/>
    <property type="match status" value="1"/>
</dbReference>
<dbReference type="InterPro" id="IPR002213">
    <property type="entry name" value="UDP_glucos_trans"/>
</dbReference>
<gene>
    <name evidence="14" type="primary">LOC115473772</name>
</gene>
<comment type="similarity">
    <text evidence="2 11">Belongs to the UDP-glycosyltransferase family.</text>
</comment>
<dbReference type="GO" id="GO:0005789">
    <property type="term" value="C:endoplasmic reticulum membrane"/>
    <property type="evidence" value="ECO:0007669"/>
    <property type="project" value="UniProtKB-SubCell"/>
</dbReference>
<reference evidence="14" key="1">
    <citation type="submission" date="2025-08" db="UniProtKB">
        <authorList>
            <consortium name="RefSeq"/>
        </authorList>
    </citation>
    <scope>IDENTIFICATION</scope>
</reference>
<dbReference type="AlphaFoldDB" id="A0A6P7YNF1"/>
<dbReference type="Proteomes" id="UP000515156">
    <property type="component" value="Chromosome 7"/>
</dbReference>
<keyword evidence="3 11" id="KW-0328">Glycosyltransferase</keyword>
<evidence type="ECO:0000256" key="3">
    <source>
        <dbReference type="ARBA" id="ARBA00022676"/>
    </source>
</evidence>
<comment type="subcellular location">
    <subcellularLocation>
        <location evidence="1">Endoplasmic reticulum membrane</location>
        <topology evidence="1">Single-pass membrane protein</topology>
    </subcellularLocation>
    <subcellularLocation>
        <location evidence="12">Membrane</location>
        <topology evidence="12">Single-pass membrane protein</topology>
    </subcellularLocation>
</comment>
<evidence type="ECO:0000313" key="14">
    <source>
        <dbReference type="RefSeq" id="XP_030064725.1"/>
    </source>
</evidence>
<evidence type="ECO:0000256" key="1">
    <source>
        <dbReference type="ARBA" id="ARBA00004389"/>
    </source>
</evidence>
<dbReference type="PANTHER" id="PTHR48043">
    <property type="entry name" value="EG:EG0003.4 PROTEIN-RELATED"/>
    <property type="match status" value="1"/>
</dbReference>
<protein>
    <recommendedName>
        <fullName evidence="12">UDP-glucuronosyltransferase</fullName>
        <ecNumber evidence="12">2.4.1.17</ecNumber>
    </recommendedName>
</protein>
<evidence type="ECO:0000256" key="7">
    <source>
        <dbReference type="ARBA" id="ARBA00022824"/>
    </source>
</evidence>
<keyword evidence="13" id="KW-1185">Reference proteome</keyword>
<evidence type="ECO:0000256" key="11">
    <source>
        <dbReference type="RuleBase" id="RU003718"/>
    </source>
</evidence>
<evidence type="ECO:0000256" key="5">
    <source>
        <dbReference type="ARBA" id="ARBA00022692"/>
    </source>
</evidence>
<feature type="chain" id="PRO_5028511687" description="UDP-glucuronosyltransferase" evidence="12">
    <location>
        <begin position="25"/>
        <end position="526"/>
    </location>
</feature>
<proteinExistence type="inferred from homology"/>
<sequence length="526" mass="60449">MAHSLQFLSYIVVFLFGFLNSVASEKLLVIPQDASHWLSMHMVVEKLGQRGHEIVVIAPEVNLMLKESKYYTLKTFPVPYRNEEFRKRFEFFAHYFDERSFLERIIAGTTEYQIVTYLIDLYFKGCKIFFQNQEMLKYLKECRFDALLTDPALPCGVILAEYLAIPAVHFFRGYPCGLEYKATNCPNPPSYVPRCYSYNTDQMTFPQRLQNFLIGYLELLLFKNIYTRYEPLASRVLHRNVNIMELYGHAVIWLLRYDFVFEYPRPTMPNMILIGGINCKKPKKLIQEFENLVTSSGENGIVIFSLGSMISGIPLKKAMEIATALGSIQQTVLWRYTGQTLPNLAKNIKLMKWLPQNDLLAHPKTRAFVTHAGSHGIYEGICNAVPMVLLPLFGDQMDNAKRIESRGAGVTLNILDMTSLDLSNALNAVINEPKYKKNIKRLSALHLDKPIHPLDLAVYWVEFVMRHKGASHLRPAAPNLDWFQYHSLDVVAFLLVILPSGLFVILKCCSFCCRKCCTLKGRFKKM</sequence>
<dbReference type="CDD" id="cd03784">
    <property type="entry name" value="GT1_Gtf-like"/>
    <property type="match status" value="1"/>
</dbReference>
<dbReference type="RefSeq" id="XP_030064725.1">
    <property type="nucleotide sequence ID" value="XM_030208865.1"/>
</dbReference>
<dbReference type="Pfam" id="PF00201">
    <property type="entry name" value="UDPGT"/>
    <property type="match status" value="1"/>
</dbReference>
<keyword evidence="4 11" id="KW-0808">Transferase</keyword>
<feature type="signal peptide" evidence="12">
    <location>
        <begin position="1"/>
        <end position="24"/>
    </location>
</feature>
<evidence type="ECO:0000256" key="9">
    <source>
        <dbReference type="ARBA" id="ARBA00023136"/>
    </source>
</evidence>
<dbReference type="FunFam" id="3.40.50.2000:FF:000001">
    <property type="entry name" value="UDP-glucuronosyltransferase"/>
    <property type="match status" value="1"/>
</dbReference>
<evidence type="ECO:0000256" key="8">
    <source>
        <dbReference type="ARBA" id="ARBA00022989"/>
    </source>
</evidence>
<dbReference type="GO" id="GO:0015020">
    <property type="term" value="F:glucuronosyltransferase activity"/>
    <property type="evidence" value="ECO:0007669"/>
    <property type="project" value="UniProtKB-EC"/>
</dbReference>
<dbReference type="InterPro" id="IPR035595">
    <property type="entry name" value="UDP_glycos_trans_CS"/>
</dbReference>
<keyword evidence="6 12" id="KW-0732">Signal</keyword>
<dbReference type="PROSITE" id="PS00375">
    <property type="entry name" value="UDPGT"/>
    <property type="match status" value="1"/>
</dbReference>
<dbReference type="InterPro" id="IPR050271">
    <property type="entry name" value="UDP-glycosyltransferase"/>
</dbReference>
<evidence type="ECO:0000256" key="12">
    <source>
        <dbReference type="RuleBase" id="RU362059"/>
    </source>
</evidence>
<keyword evidence="7" id="KW-0256">Endoplasmic reticulum</keyword>
<evidence type="ECO:0000256" key="6">
    <source>
        <dbReference type="ARBA" id="ARBA00022729"/>
    </source>
</evidence>
<keyword evidence="5 12" id="KW-0812">Transmembrane</keyword>
<dbReference type="Gene3D" id="3.40.50.2000">
    <property type="entry name" value="Glycogen Phosphorylase B"/>
    <property type="match status" value="2"/>
</dbReference>
<keyword evidence="9 12" id="KW-0472">Membrane</keyword>
<evidence type="ECO:0000256" key="2">
    <source>
        <dbReference type="ARBA" id="ARBA00009995"/>
    </source>
</evidence>
<dbReference type="PANTHER" id="PTHR48043:SF161">
    <property type="entry name" value="UDP GLUCURONOSYLTRANSFERASE FAMILY 1 MEMBER A1"/>
    <property type="match status" value="1"/>
</dbReference>
<accession>A0A6P7YNF1</accession>
<keyword evidence="8 12" id="KW-1133">Transmembrane helix</keyword>
<keyword evidence="10" id="KW-0325">Glycoprotein</keyword>
<evidence type="ECO:0000256" key="4">
    <source>
        <dbReference type="ARBA" id="ARBA00022679"/>
    </source>
</evidence>
<evidence type="ECO:0000256" key="10">
    <source>
        <dbReference type="ARBA" id="ARBA00023180"/>
    </source>
</evidence>
<organism evidence="13 14">
    <name type="scientific">Microcaecilia unicolor</name>
    <dbReference type="NCBI Taxonomy" id="1415580"/>
    <lineage>
        <taxon>Eukaryota</taxon>
        <taxon>Metazoa</taxon>
        <taxon>Chordata</taxon>
        <taxon>Craniata</taxon>
        <taxon>Vertebrata</taxon>
        <taxon>Euteleostomi</taxon>
        <taxon>Amphibia</taxon>
        <taxon>Gymnophiona</taxon>
        <taxon>Siphonopidae</taxon>
        <taxon>Microcaecilia</taxon>
    </lineage>
</organism>
<feature type="transmembrane region" description="Helical" evidence="12">
    <location>
        <begin position="490"/>
        <end position="513"/>
    </location>
</feature>
<comment type="catalytic activity">
    <reaction evidence="12">
        <text>glucuronate acceptor + UDP-alpha-D-glucuronate = acceptor beta-D-glucuronoside + UDP + H(+)</text>
        <dbReference type="Rhea" id="RHEA:21032"/>
        <dbReference type="ChEBI" id="CHEBI:15378"/>
        <dbReference type="ChEBI" id="CHEBI:58052"/>
        <dbReference type="ChEBI" id="CHEBI:58223"/>
        <dbReference type="ChEBI" id="CHEBI:132367"/>
        <dbReference type="ChEBI" id="CHEBI:132368"/>
        <dbReference type="EC" id="2.4.1.17"/>
    </reaction>
</comment>